<reference evidence="3 4" key="1">
    <citation type="submission" date="2018-10" db="EMBL/GenBank/DDBJ databases">
        <title>Lactobacillus sp. R7 and Lactobacillus sp. R19 isolated from fermented mustard green product of Taiwan.</title>
        <authorList>
            <person name="Lin S.-T."/>
        </authorList>
    </citation>
    <scope>NUCLEOTIDE SEQUENCE [LARGE SCALE GENOMIC DNA]</scope>
    <source>
        <strain evidence="3 4">BCRC 81129</strain>
    </source>
</reference>
<accession>A0A4Z0JBH1</accession>
<evidence type="ECO:0000259" key="1">
    <source>
        <dbReference type="Pfam" id="PF00910"/>
    </source>
</evidence>
<evidence type="ECO:0000313" key="4">
    <source>
        <dbReference type="Proteomes" id="UP000297348"/>
    </source>
</evidence>
<sequence>MFSNLSNIGWERACYPPTPYPDKIQTKHCTISVSRGIKIMSELKTSAPMYVQQLSRLPFSDVGALHTRVKTLHAKRYGIIVHDKDVDKDGKPVAPHVHVMMQFDSAQRISSLANKLNDSEQNFESMTKQNRKNGANNGFAYLTHRTDNASDRYQYDFSEVIANFDYLEFMRKLEKRVRSPSVESDRILEELKDGELTLLEAKNELLELGPKVYSSKARAMREVNAAVQDIKAERWRDEMRQQGKSIKTIWLYGATGTGKTRFAETIGGKLDDPGACFITGGSNDLFQDYSGQHNVVLDELRPNVLQYADLLKILDPFNYDMRTVSRYHNLQLQAEQIIITSPYSPADFFERQKFVSTIDGFGQLNRRIALTIEVTPDGLNEVEFTKGSYVVISTEPNPYYSPDVAVNKIGLNQLLTELGDN</sequence>
<name>A0A4Z0JBH1_9LACO</name>
<evidence type="ECO:0000259" key="2">
    <source>
        <dbReference type="Pfam" id="PF01719"/>
    </source>
</evidence>
<dbReference type="GO" id="GO:0003724">
    <property type="term" value="F:RNA helicase activity"/>
    <property type="evidence" value="ECO:0007669"/>
    <property type="project" value="InterPro"/>
</dbReference>
<dbReference type="Gene3D" id="3.40.1310.30">
    <property type="match status" value="1"/>
</dbReference>
<dbReference type="Proteomes" id="UP000297348">
    <property type="component" value="Unassembled WGS sequence"/>
</dbReference>
<feature type="domain" description="Helicase superfamily 3 single-stranded DNA/RNA virus" evidence="1">
    <location>
        <begin position="249"/>
        <end position="341"/>
    </location>
</feature>
<protein>
    <submittedName>
        <fullName evidence="3">Uncharacterized protein</fullName>
    </submittedName>
</protein>
<dbReference type="InterPro" id="IPR002631">
    <property type="entry name" value="Plasmid_rep_OBD"/>
</dbReference>
<organism evidence="3 4">
    <name type="scientific">Levilactobacillus suantsaiihabitans</name>
    <dbReference type="NCBI Taxonomy" id="2487722"/>
    <lineage>
        <taxon>Bacteria</taxon>
        <taxon>Bacillati</taxon>
        <taxon>Bacillota</taxon>
        <taxon>Bacilli</taxon>
        <taxon>Lactobacillales</taxon>
        <taxon>Lactobacillaceae</taxon>
        <taxon>Levilactobacillus</taxon>
    </lineage>
</organism>
<dbReference type="OrthoDB" id="2288493at2"/>
<dbReference type="Pfam" id="PF01719">
    <property type="entry name" value="Rep_OBD"/>
    <property type="match status" value="1"/>
</dbReference>
<keyword evidence="4" id="KW-1185">Reference proteome</keyword>
<dbReference type="AlphaFoldDB" id="A0A4Z0JBH1"/>
<dbReference type="GO" id="GO:0005727">
    <property type="term" value="C:extrachromosomal circular DNA"/>
    <property type="evidence" value="ECO:0007669"/>
    <property type="project" value="InterPro"/>
</dbReference>
<dbReference type="GO" id="GO:0003916">
    <property type="term" value="F:DNA topoisomerase activity"/>
    <property type="evidence" value="ECO:0007669"/>
    <property type="project" value="InterPro"/>
</dbReference>
<dbReference type="Gene3D" id="3.40.50.300">
    <property type="entry name" value="P-loop containing nucleotide triphosphate hydrolases"/>
    <property type="match status" value="1"/>
</dbReference>
<dbReference type="EMBL" id="RKLX01000005">
    <property type="protein sequence ID" value="TGD19471.1"/>
    <property type="molecule type" value="Genomic_DNA"/>
</dbReference>
<dbReference type="GO" id="GO:0006260">
    <property type="term" value="P:DNA replication"/>
    <property type="evidence" value="ECO:0007669"/>
    <property type="project" value="InterPro"/>
</dbReference>
<dbReference type="InterPro" id="IPR000605">
    <property type="entry name" value="Helicase_SF3_ssDNA/RNA_vir"/>
</dbReference>
<proteinExistence type="predicted"/>
<comment type="caution">
    <text evidence="3">The sequence shown here is derived from an EMBL/GenBank/DDBJ whole genome shotgun (WGS) entry which is preliminary data.</text>
</comment>
<dbReference type="InterPro" id="IPR027417">
    <property type="entry name" value="P-loop_NTPase"/>
</dbReference>
<dbReference type="GO" id="GO:0003723">
    <property type="term" value="F:RNA binding"/>
    <property type="evidence" value="ECO:0007669"/>
    <property type="project" value="InterPro"/>
</dbReference>
<dbReference type="Pfam" id="PF00910">
    <property type="entry name" value="RNA_helicase"/>
    <property type="match status" value="1"/>
</dbReference>
<gene>
    <name evidence="3" type="ORF">EGT51_04705</name>
</gene>
<dbReference type="GO" id="GO:0003677">
    <property type="term" value="F:DNA binding"/>
    <property type="evidence" value="ECO:0007669"/>
    <property type="project" value="InterPro"/>
</dbReference>
<feature type="domain" description="Plasmid replication protein origin binding" evidence="2">
    <location>
        <begin position="69"/>
        <end position="165"/>
    </location>
</feature>
<dbReference type="SUPFAM" id="SSF52540">
    <property type="entry name" value="P-loop containing nucleoside triphosphate hydrolases"/>
    <property type="match status" value="1"/>
</dbReference>
<evidence type="ECO:0000313" key="3">
    <source>
        <dbReference type="EMBL" id="TGD19471.1"/>
    </source>
</evidence>